<reference evidence="1 2" key="1">
    <citation type="journal article" date="2016" name="Nat. Commun.">
        <title>Thousands of microbial genomes shed light on interconnected biogeochemical processes in an aquifer system.</title>
        <authorList>
            <person name="Anantharaman K."/>
            <person name="Brown C.T."/>
            <person name="Hug L.A."/>
            <person name="Sharon I."/>
            <person name="Castelle C.J."/>
            <person name="Probst A.J."/>
            <person name="Thomas B.C."/>
            <person name="Singh A."/>
            <person name="Wilkins M.J."/>
            <person name="Karaoz U."/>
            <person name="Brodie E.L."/>
            <person name="Williams K.H."/>
            <person name="Hubbard S.S."/>
            <person name="Banfield J.F."/>
        </authorList>
    </citation>
    <scope>NUCLEOTIDE SEQUENCE [LARGE SCALE GENOMIC DNA]</scope>
</reference>
<dbReference type="Proteomes" id="UP000176800">
    <property type="component" value="Unassembled WGS sequence"/>
</dbReference>
<gene>
    <name evidence="1" type="ORF">A3B14_03865</name>
</gene>
<protein>
    <submittedName>
        <fullName evidence="1">Uncharacterized protein</fullName>
    </submittedName>
</protein>
<dbReference type="EMBL" id="MHWE01000013">
    <property type="protein sequence ID" value="OHB03801.1"/>
    <property type="molecule type" value="Genomic_DNA"/>
</dbReference>
<name>A0A1G2U2Q0_9BACT</name>
<evidence type="ECO:0000313" key="2">
    <source>
        <dbReference type="Proteomes" id="UP000176800"/>
    </source>
</evidence>
<accession>A0A1G2U2Q0</accession>
<sequence length="77" mass="8939">MNIPPKKINPSEIQTSMPSFLKSYNETIPKNFPQASVALLEKYKDEHSAYFKHGDSWSLDMHRKKVMDWLPGNSETQ</sequence>
<dbReference type="AlphaFoldDB" id="A0A1G2U2Q0"/>
<organism evidence="1 2">
    <name type="scientific">Candidatus Zambryskibacteria bacterium RIFCSPLOWO2_01_FULL_45_21</name>
    <dbReference type="NCBI Taxonomy" id="1802761"/>
    <lineage>
        <taxon>Bacteria</taxon>
        <taxon>Candidatus Zambryskiibacteriota</taxon>
    </lineage>
</organism>
<comment type="caution">
    <text evidence="1">The sequence shown here is derived from an EMBL/GenBank/DDBJ whole genome shotgun (WGS) entry which is preliminary data.</text>
</comment>
<evidence type="ECO:0000313" key="1">
    <source>
        <dbReference type="EMBL" id="OHB03801.1"/>
    </source>
</evidence>
<proteinExistence type="predicted"/>